<feature type="region of interest" description="Disordered" evidence="1">
    <location>
        <begin position="46"/>
        <end position="68"/>
    </location>
</feature>
<gene>
    <name evidence="2" type="ORF">NEOLEDRAFT_1140183</name>
</gene>
<protein>
    <submittedName>
        <fullName evidence="2">Uncharacterized protein</fullName>
    </submittedName>
</protein>
<keyword evidence="3" id="KW-1185">Reference proteome</keyword>
<name>A0A165PD27_9AGAM</name>
<dbReference type="Proteomes" id="UP000076761">
    <property type="component" value="Unassembled WGS sequence"/>
</dbReference>
<evidence type="ECO:0000313" key="2">
    <source>
        <dbReference type="EMBL" id="KZT20859.1"/>
    </source>
</evidence>
<organism evidence="2 3">
    <name type="scientific">Neolentinus lepideus HHB14362 ss-1</name>
    <dbReference type="NCBI Taxonomy" id="1314782"/>
    <lineage>
        <taxon>Eukaryota</taxon>
        <taxon>Fungi</taxon>
        <taxon>Dikarya</taxon>
        <taxon>Basidiomycota</taxon>
        <taxon>Agaricomycotina</taxon>
        <taxon>Agaricomycetes</taxon>
        <taxon>Gloeophyllales</taxon>
        <taxon>Gloeophyllaceae</taxon>
        <taxon>Neolentinus</taxon>
    </lineage>
</organism>
<proteinExistence type="predicted"/>
<feature type="compositionally biased region" description="Polar residues" evidence="1">
    <location>
        <begin position="105"/>
        <end position="119"/>
    </location>
</feature>
<feature type="region of interest" description="Disordered" evidence="1">
    <location>
        <begin position="100"/>
        <end position="125"/>
    </location>
</feature>
<dbReference type="InParanoid" id="A0A165PD27"/>
<evidence type="ECO:0000313" key="3">
    <source>
        <dbReference type="Proteomes" id="UP000076761"/>
    </source>
</evidence>
<dbReference type="EMBL" id="KV425614">
    <property type="protein sequence ID" value="KZT20859.1"/>
    <property type="molecule type" value="Genomic_DNA"/>
</dbReference>
<reference evidence="2 3" key="1">
    <citation type="journal article" date="2016" name="Mol. Biol. Evol.">
        <title>Comparative Genomics of Early-Diverging Mushroom-Forming Fungi Provides Insights into the Origins of Lignocellulose Decay Capabilities.</title>
        <authorList>
            <person name="Nagy L.G."/>
            <person name="Riley R."/>
            <person name="Tritt A."/>
            <person name="Adam C."/>
            <person name="Daum C."/>
            <person name="Floudas D."/>
            <person name="Sun H."/>
            <person name="Yadav J.S."/>
            <person name="Pangilinan J."/>
            <person name="Larsson K.H."/>
            <person name="Matsuura K."/>
            <person name="Barry K."/>
            <person name="Labutti K."/>
            <person name="Kuo R."/>
            <person name="Ohm R.A."/>
            <person name="Bhattacharya S.S."/>
            <person name="Shirouzu T."/>
            <person name="Yoshinaga Y."/>
            <person name="Martin F.M."/>
            <person name="Grigoriev I.V."/>
            <person name="Hibbett D.S."/>
        </authorList>
    </citation>
    <scope>NUCLEOTIDE SEQUENCE [LARGE SCALE GENOMIC DNA]</scope>
    <source>
        <strain evidence="2 3">HHB14362 ss-1</strain>
    </source>
</reference>
<dbReference type="AlphaFoldDB" id="A0A165PD27"/>
<accession>A0A165PD27</accession>
<evidence type="ECO:0000256" key="1">
    <source>
        <dbReference type="SAM" id="MobiDB-lite"/>
    </source>
</evidence>
<sequence length="125" mass="13830">MLRPSANNQRVRSDPMFLPQNLFQMGINYRSGNIVLDDRHPSIAISGTPSSYEMGAKGVRAGDRPRDAPELRTYGGSLTAGDTVLLFDVFVRTTGEGKHVIPRQSGDSTYQASTDTPTLTWPRYR</sequence>